<dbReference type="InterPro" id="IPR018060">
    <property type="entry name" value="HTH_AraC"/>
</dbReference>
<dbReference type="PANTHER" id="PTHR47893:SF1">
    <property type="entry name" value="REGULATORY PROTEIN PCHR"/>
    <property type="match status" value="1"/>
</dbReference>
<keyword evidence="6" id="KW-1185">Reference proteome</keyword>
<accession>A0ABU4XZQ1</accession>
<evidence type="ECO:0000256" key="1">
    <source>
        <dbReference type="ARBA" id="ARBA00023015"/>
    </source>
</evidence>
<dbReference type="Gene3D" id="1.10.10.60">
    <property type="entry name" value="Homeodomain-like"/>
    <property type="match status" value="1"/>
</dbReference>
<dbReference type="PANTHER" id="PTHR47893">
    <property type="entry name" value="REGULATORY PROTEIN PCHR"/>
    <property type="match status" value="1"/>
</dbReference>
<dbReference type="InterPro" id="IPR009057">
    <property type="entry name" value="Homeodomain-like_sf"/>
</dbReference>
<dbReference type="SUPFAM" id="SSF46689">
    <property type="entry name" value="Homeodomain-like"/>
    <property type="match status" value="1"/>
</dbReference>
<feature type="domain" description="HTH araC/xylS-type" evidence="4">
    <location>
        <begin position="194"/>
        <end position="299"/>
    </location>
</feature>
<dbReference type="Pfam" id="PF12833">
    <property type="entry name" value="HTH_18"/>
    <property type="match status" value="1"/>
</dbReference>
<dbReference type="EMBL" id="JAVIIW010000019">
    <property type="protein sequence ID" value="MDX8480169.1"/>
    <property type="molecule type" value="Genomic_DNA"/>
</dbReference>
<dbReference type="InterPro" id="IPR053142">
    <property type="entry name" value="PchR_regulatory_protein"/>
</dbReference>
<dbReference type="SMART" id="SM00342">
    <property type="entry name" value="HTH_ARAC"/>
    <property type="match status" value="1"/>
</dbReference>
<keyword evidence="3" id="KW-0804">Transcription</keyword>
<protein>
    <submittedName>
        <fullName evidence="5">Helix-turn-helix transcriptional regulator</fullName>
    </submittedName>
</protein>
<keyword evidence="1" id="KW-0805">Transcription regulation</keyword>
<dbReference type="RefSeq" id="WP_320288469.1">
    <property type="nucleotide sequence ID" value="NZ_JAVIIW010000019.1"/>
</dbReference>
<dbReference type="Proteomes" id="UP001287059">
    <property type="component" value="Unassembled WGS sequence"/>
</dbReference>
<gene>
    <name evidence="5" type="ORF">RFN28_17100</name>
</gene>
<keyword evidence="2" id="KW-0238">DNA-binding</keyword>
<evidence type="ECO:0000256" key="3">
    <source>
        <dbReference type="ARBA" id="ARBA00023163"/>
    </source>
</evidence>
<comment type="caution">
    <text evidence="5">The sequence shown here is derived from an EMBL/GenBank/DDBJ whole genome shotgun (WGS) entry which is preliminary data.</text>
</comment>
<evidence type="ECO:0000313" key="6">
    <source>
        <dbReference type="Proteomes" id="UP001287059"/>
    </source>
</evidence>
<dbReference type="InterPro" id="IPR018062">
    <property type="entry name" value="HTH_AraC-typ_CS"/>
</dbReference>
<reference evidence="5 6" key="1">
    <citation type="submission" date="2023-08" db="EMBL/GenBank/DDBJ databases">
        <title>Implementing the SeqCode for naming new Mesorhizobium species isolated from Vachellia karroo root nodules.</title>
        <authorList>
            <person name="Van Lill M."/>
        </authorList>
    </citation>
    <scope>NUCLEOTIDE SEQUENCE [LARGE SCALE GENOMIC DNA]</scope>
    <source>
        <strain evidence="5 6">VK24D</strain>
    </source>
</reference>
<name>A0ABU4XZQ1_9HYPH</name>
<sequence>MYFEAKFHDAVEQEASLPGWRQEYRQISKGGYSGQLSAMLLPGVQIIREMINVETEQIFSAPKDRVIFYYYPKLDRTELAHGDIIFTGSGFALNWTDRIGFMDAHSDLLMLVLDCRAVLTEQQRVHSGHFVGSAGQHARFLAEWLLSLLALSRASGSELTPQVLSILADIIKDRFEILFQYSNRRELPYVLDAERTYRLVRDKLHAAPNDVHSVASLSRDLGIPASSLRGACAKLAPVPLDQMLMTLRLNGARRDLIQARDSTRKVSDIAMDWGFFHWGRFASRYRELFGETPSRTRKGRPSL</sequence>
<evidence type="ECO:0000256" key="2">
    <source>
        <dbReference type="ARBA" id="ARBA00023125"/>
    </source>
</evidence>
<evidence type="ECO:0000313" key="5">
    <source>
        <dbReference type="EMBL" id="MDX8480169.1"/>
    </source>
</evidence>
<organism evidence="5 6">
    <name type="scientific">Mesorhizobium album</name>
    <dbReference type="NCBI Taxonomy" id="3072314"/>
    <lineage>
        <taxon>Bacteria</taxon>
        <taxon>Pseudomonadati</taxon>
        <taxon>Pseudomonadota</taxon>
        <taxon>Alphaproteobacteria</taxon>
        <taxon>Hyphomicrobiales</taxon>
        <taxon>Phyllobacteriaceae</taxon>
        <taxon>Mesorhizobium</taxon>
    </lineage>
</organism>
<proteinExistence type="predicted"/>
<dbReference type="PROSITE" id="PS00041">
    <property type="entry name" value="HTH_ARAC_FAMILY_1"/>
    <property type="match status" value="1"/>
</dbReference>
<dbReference type="PROSITE" id="PS01124">
    <property type="entry name" value="HTH_ARAC_FAMILY_2"/>
    <property type="match status" value="1"/>
</dbReference>
<evidence type="ECO:0000259" key="4">
    <source>
        <dbReference type="PROSITE" id="PS01124"/>
    </source>
</evidence>